<accession>A0A388L747</accession>
<dbReference type="InterPro" id="IPR017941">
    <property type="entry name" value="Rieske_2Fe-2S"/>
</dbReference>
<dbReference type="InterPro" id="IPR050584">
    <property type="entry name" value="Cholesterol_7-desaturase"/>
</dbReference>
<dbReference type="Pfam" id="PF00355">
    <property type="entry name" value="Rieske"/>
    <property type="match status" value="1"/>
</dbReference>
<gene>
    <name evidence="17" type="ORF">CBR_g26035</name>
</gene>
<feature type="domain" description="Rieske" evidence="16">
    <location>
        <begin position="180"/>
        <end position="302"/>
    </location>
</feature>
<keyword evidence="8" id="KW-0809">Transit peptide</keyword>
<evidence type="ECO:0000256" key="15">
    <source>
        <dbReference type="SAM" id="Phobius"/>
    </source>
</evidence>
<feature type="transmembrane region" description="Helical" evidence="15">
    <location>
        <begin position="599"/>
        <end position="621"/>
    </location>
</feature>
<keyword evidence="7" id="KW-0479">Metal-binding</keyword>
<dbReference type="Pfam" id="PF19112">
    <property type="entry name" value="VanA_C"/>
    <property type="match status" value="1"/>
</dbReference>
<dbReference type="GO" id="GO:0010277">
    <property type="term" value="F:chlorophyllide a oxygenase activity"/>
    <property type="evidence" value="ECO:0007669"/>
    <property type="project" value="InterPro"/>
</dbReference>
<dbReference type="InterPro" id="IPR036922">
    <property type="entry name" value="Rieske_2Fe-2S_sf"/>
</dbReference>
<dbReference type="Proteomes" id="UP000265515">
    <property type="component" value="Unassembled WGS sequence"/>
</dbReference>
<evidence type="ECO:0000256" key="13">
    <source>
        <dbReference type="ARBA" id="ARBA00023136"/>
    </source>
</evidence>
<comment type="subcellular location">
    <subcellularLocation>
        <location evidence="2">Membrane</location>
    </subcellularLocation>
    <subcellularLocation>
        <location evidence="1">Plastid</location>
        <location evidence="1">Chloroplast</location>
    </subcellularLocation>
</comment>
<dbReference type="STRING" id="69332.A0A388L747"/>
<keyword evidence="5 15" id="KW-0812">Transmembrane</keyword>
<evidence type="ECO:0000256" key="4">
    <source>
        <dbReference type="ARBA" id="ARBA00022640"/>
    </source>
</evidence>
<dbReference type="PANTHER" id="PTHR21266">
    <property type="entry name" value="IRON-SULFUR DOMAIN CONTAINING PROTEIN"/>
    <property type="match status" value="1"/>
</dbReference>
<keyword evidence="18" id="KW-1185">Reference proteome</keyword>
<keyword evidence="12" id="KW-0411">Iron-sulfur</keyword>
<keyword evidence="9 15" id="KW-1133">Transmembrane helix</keyword>
<evidence type="ECO:0000313" key="18">
    <source>
        <dbReference type="Proteomes" id="UP000265515"/>
    </source>
</evidence>
<dbReference type="InterPro" id="IPR013626">
    <property type="entry name" value="PaO"/>
</dbReference>
<dbReference type="PROSITE" id="PS51296">
    <property type="entry name" value="RIESKE"/>
    <property type="match status" value="1"/>
</dbReference>
<dbReference type="AlphaFoldDB" id="A0A388L747"/>
<name>A0A388L747_CHABU</name>
<evidence type="ECO:0000259" key="16">
    <source>
        <dbReference type="PROSITE" id="PS51296"/>
    </source>
</evidence>
<keyword evidence="10" id="KW-0560">Oxidoreductase</keyword>
<keyword evidence="11" id="KW-0408">Iron</keyword>
<evidence type="ECO:0000256" key="14">
    <source>
        <dbReference type="SAM" id="MobiDB-lite"/>
    </source>
</evidence>
<keyword evidence="13 15" id="KW-0472">Membrane</keyword>
<dbReference type="Gene3D" id="2.102.10.10">
    <property type="entry name" value="Rieske [2Fe-2S] iron-sulphur domain"/>
    <property type="match status" value="1"/>
</dbReference>
<dbReference type="Pfam" id="PF08417">
    <property type="entry name" value="PaO"/>
    <property type="match status" value="1"/>
</dbReference>
<dbReference type="OrthoDB" id="426882at2759"/>
<feature type="region of interest" description="Disordered" evidence="14">
    <location>
        <begin position="99"/>
        <end position="150"/>
    </location>
</feature>
<evidence type="ECO:0000256" key="1">
    <source>
        <dbReference type="ARBA" id="ARBA00004229"/>
    </source>
</evidence>
<evidence type="ECO:0000256" key="6">
    <source>
        <dbReference type="ARBA" id="ARBA00022714"/>
    </source>
</evidence>
<evidence type="ECO:0000256" key="9">
    <source>
        <dbReference type="ARBA" id="ARBA00022989"/>
    </source>
</evidence>
<keyword evidence="6" id="KW-0001">2Fe-2S</keyword>
<comment type="caution">
    <text evidence="17">The sequence shown here is derived from an EMBL/GenBank/DDBJ whole genome shotgun (WGS) entry which is preliminary data.</text>
</comment>
<sequence length="642" mass="70487">MAISQTALVCVSAGGATATCLEQRHYVSKFRSKADSSGICETWKPSALIATCAWPGDATWREARASRSALWGRWDLSGKLRSPPPLKRGAGLVPLLAQRPISERSGPGTVGRKRGNHDAGARGSAQATGEDRGQSRGMTSTMGAEGVDEETPILPSSADVASEAEELAAGEGVFNWLRAWYPVAMADSLDKRLPHARTILGRRLVLWWDGKIGKWQAFLDMCPHRLAPLSEGRIHESGGLQCCYHGWVFDGAGACTLIPQAPKDGGETAEKQGQRSNSELVKMPQSCAVAYPCKEHQRMIWVWLDADAKEEAEATPPPTVPAIDDDSYLVDLSVRDLPYSYEALTENLVDPSHVDFAHHNMIGGGSRDMKQDRSFQLKKVSASCVEACNSSDFNMQFLPPVLILSALIRTRFGGSASEADEVPGRPPVVLAWYCTPVAPGRSRLFWGIMIRLDQGAFLRKIPTWWVHVFWRLKVLDSDLIILHCQDRIREYRRLEEGKIWTSGYFMPTAADGVIIGFRQWLYRYAGGTPLWPKDIDQSLPMTSESDRESLMERRSSHVEHCTACRGALKNIEIAIKVFQSLSAILVGSVVAATAAQVALFARIGAGLVVFAGVCALISVGLQALRKKFLYQPFVPGLWEPAN</sequence>
<protein>
    <recommendedName>
        <fullName evidence="16">Rieske domain-containing protein</fullName>
    </recommendedName>
</protein>
<dbReference type="SUPFAM" id="SSF50022">
    <property type="entry name" value="ISP domain"/>
    <property type="match status" value="1"/>
</dbReference>
<proteinExistence type="predicted"/>
<dbReference type="SUPFAM" id="SSF55961">
    <property type="entry name" value="Bet v1-like"/>
    <property type="match status" value="1"/>
</dbReference>
<evidence type="ECO:0000256" key="11">
    <source>
        <dbReference type="ARBA" id="ARBA00023004"/>
    </source>
</evidence>
<dbReference type="EMBL" id="BFEA01000286">
    <property type="protein sequence ID" value="GBG78098.1"/>
    <property type="molecule type" value="Genomic_DNA"/>
</dbReference>
<evidence type="ECO:0000313" key="17">
    <source>
        <dbReference type="EMBL" id="GBG78098.1"/>
    </source>
</evidence>
<dbReference type="GO" id="GO:0009507">
    <property type="term" value="C:chloroplast"/>
    <property type="evidence" value="ECO:0007669"/>
    <property type="project" value="UniProtKB-SubCell"/>
</dbReference>
<dbReference type="GO" id="GO:0016020">
    <property type="term" value="C:membrane"/>
    <property type="evidence" value="ECO:0007669"/>
    <property type="project" value="UniProtKB-SubCell"/>
</dbReference>
<evidence type="ECO:0000256" key="8">
    <source>
        <dbReference type="ARBA" id="ARBA00022946"/>
    </source>
</evidence>
<dbReference type="PANTHER" id="PTHR21266:SF32">
    <property type="entry name" value="CHOLESTEROL 7-DESATURASE NVD"/>
    <property type="match status" value="1"/>
</dbReference>
<evidence type="ECO:0000256" key="3">
    <source>
        <dbReference type="ARBA" id="ARBA00022528"/>
    </source>
</evidence>
<dbReference type="Gramene" id="GBG78098">
    <property type="protein sequence ID" value="GBG78098"/>
    <property type="gene ID" value="CBR_g26035"/>
</dbReference>
<evidence type="ECO:0000256" key="10">
    <source>
        <dbReference type="ARBA" id="ARBA00023002"/>
    </source>
</evidence>
<reference evidence="17 18" key="1">
    <citation type="journal article" date="2018" name="Cell">
        <title>The Chara Genome: Secondary Complexity and Implications for Plant Terrestrialization.</title>
        <authorList>
            <person name="Nishiyama T."/>
            <person name="Sakayama H."/>
            <person name="Vries J.D."/>
            <person name="Buschmann H."/>
            <person name="Saint-Marcoux D."/>
            <person name="Ullrich K.K."/>
            <person name="Haas F.B."/>
            <person name="Vanderstraeten L."/>
            <person name="Becker D."/>
            <person name="Lang D."/>
            <person name="Vosolsobe S."/>
            <person name="Rombauts S."/>
            <person name="Wilhelmsson P.K.I."/>
            <person name="Janitza P."/>
            <person name="Kern R."/>
            <person name="Heyl A."/>
            <person name="Rumpler F."/>
            <person name="Villalobos L.I.A.C."/>
            <person name="Clay J.M."/>
            <person name="Skokan R."/>
            <person name="Toyoda A."/>
            <person name="Suzuki Y."/>
            <person name="Kagoshima H."/>
            <person name="Schijlen E."/>
            <person name="Tajeshwar N."/>
            <person name="Catarino B."/>
            <person name="Hetherington A.J."/>
            <person name="Saltykova A."/>
            <person name="Bonnot C."/>
            <person name="Breuninger H."/>
            <person name="Symeonidi A."/>
            <person name="Radhakrishnan G.V."/>
            <person name="Van Nieuwerburgh F."/>
            <person name="Deforce D."/>
            <person name="Chang C."/>
            <person name="Karol K.G."/>
            <person name="Hedrich R."/>
            <person name="Ulvskov P."/>
            <person name="Glockner G."/>
            <person name="Delwiche C.F."/>
            <person name="Petrasek J."/>
            <person name="Van de Peer Y."/>
            <person name="Friml J."/>
            <person name="Beilby M."/>
            <person name="Dolan L."/>
            <person name="Kohara Y."/>
            <person name="Sugano S."/>
            <person name="Fujiyama A."/>
            <person name="Delaux P.-M."/>
            <person name="Quint M."/>
            <person name="TheiBen G."/>
            <person name="Hagemann M."/>
            <person name="Harholt J."/>
            <person name="Dunand C."/>
            <person name="Zachgo S."/>
            <person name="Langdale J."/>
            <person name="Maumus F."/>
            <person name="Straeten D.V.D."/>
            <person name="Gould S.B."/>
            <person name="Rensing S.A."/>
        </authorList>
    </citation>
    <scope>NUCLEOTIDE SEQUENCE [LARGE SCALE GENOMIC DNA]</scope>
    <source>
        <strain evidence="17 18">S276</strain>
    </source>
</reference>
<dbReference type="InterPro" id="IPR044043">
    <property type="entry name" value="VanA_C_cat"/>
</dbReference>
<evidence type="ECO:0000256" key="7">
    <source>
        <dbReference type="ARBA" id="ARBA00022723"/>
    </source>
</evidence>
<dbReference type="Gene3D" id="3.90.380.10">
    <property type="entry name" value="Naphthalene 1,2-dioxygenase Alpha Subunit, Chain A, domain 1"/>
    <property type="match status" value="1"/>
</dbReference>
<dbReference type="GO" id="GO:0051537">
    <property type="term" value="F:2 iron, 2 sulfur cluster binding"/>
    <property type="evidence" value="ECO:0007669"/>
    <property type="project" value="UniProtKB-KW"/>
</dbReference>
<evidence type="ECO:0000256" key="12">
    <source>
        <dbReference type="ARBA" id="ARBA00023014"/>
    </source>
</evidence>
<dbReference type="GO" id="GO:0046872">
    <property type="term" value="F:metal ion binding"/>
    <property type="evidence" value="ECO:0007669"/>
    <property type="project" value="UniProtKB-KW"/>
</dbReference>
<evidence type="ECO:0000256" key="2">
    <source>
        <dbReference type="ARBA" id="ARBA00004370"/>
    </source>
</evidence>
<evidence type="ECO:0000256" key="5">
    <source>
        <dbReference type="ARBA" id="ARBA00022692"/>
    </source>
</evidence>
<keyword evidence="3" id="KW-0150">Chloroplast</keyword>
<organism evidence="17 18">
    <name type="scientific">Chara braunii</name>
    <name type="common">Braun's stonewort</name>
    <dbReference type="NCBI Taxonomy" id="69332"/>
    <lineage>
        <taxon>Eukaryota</taxon>
        <taxon>Viridiplantae</taxon>
        <taxon>Streptophyta</taxon>
        <taxon>Charophyceae</taxon>
        <taxon>Charales</taxon>
        <taxon>Characeae</taxon>
        <taxon>Chara</taxon>
    </lineage>
</organism>
<keyword evidence="4" id="KW-0934">Plastid</keyword>